<dbReference type="PANTHER" id="PTHR24419">
    <property type="entry name" value="INTERLEUKIN-1 RECEPTOR-ASSOCIATED KINASE"/>
    <property type="match status" value="1"/>
</dbReference>
<dbReference type="GO" id="GO:0000278">
    <property type="term" value="P:mitotic cell cycle"/>
    <property type="evidence" value="ECO:0007669"/>
    <property type="project" value="TreeGrafter"/>
</dbReference>
<dbReference type="OrthoDB" id="21018at2759"/>
<keyword evidence="3" id="KW-0808">Transferase</keyword>
<dbReference type="GO" id="GO:0005634">
    <property type="term" value="C:nucleus"/>
    <property type="evidence" value="ECO:0007669"/>
    <property type="project" value="TreeGrafter"/>
</dbReference>
<keyword evidence="4" id="KW-0547">Nucleotide-binding</keyword>
<evidence type="ECO:0000256" key="3">
    <source>
        <dbReference type="ARBA" id="ARBA00022679"/>
    </source>
</evidence>
<evidence type="ECO:0000313" key="11">
    <source>
        <dbReference type="EMBL" id="USP77751.1"/>
    </source>
</evidence>
<dbReference type="PANTHER" id="PTHR24419:SF18">
    <property type="entry name" value="SERINE_THREONINE-PROTEIN KINASE HASPIN"/>
    <property type="match status" value="1"/>
</dbReference>
<keyword evidence="6" id="KW-0067">ATP-binding</keyword>
<evidence type="ECO:0000313" key="12">
    <source>
        <dbReference type="Proteomes" id="UP001056012"/>
    </source>
</evidence>
<dbReference type="EC" id="2.7.11.1" evidence="1"/>
<name>A0A9Q9DTT6_CURCL</name>
<dbReference type="GO" id="GO:0072354">
    <property type="term" value="F:histone H3T3 kinase activity"/>
    <property type="evidence" value="ECO:0007669"/>
    <property type="project" value="TreeGrafter"/>
</dbReference>
<evidence type="ECO:0000256" key="4">
    <source>
        <dbReference type="ARBA" id="ARBA00022741"/>
    </source>
</evidence>
<dbReference type="GO" id="GO:0005737">
    <property type="term" value="C:cytoplasm"/>
    <property type="evidence" value="ECO:0007669"/>
    <property type="project" value="TreeGrafter"/>
</dbReference>
<feature type="compositionally biased region" description="Basic and acidic residues" evidence="9">
    <location>
        <begin position="78"/>
        <end position="91"/>
    </location>
</feature>
<evidence type="ECO:0000256" key="5">
    <source>
        <dbReference type="ARBA" id="ARBA00022777"/>
    </source>
</evidence>
<dbReference type="Gene3D" id="3.30.200.20">
    <property type="entry name" value="Phosphorylase Kinase, domain 1"/>
    <property type="match status" value="1"/>
</dbReference>
<dbReference type="VEuPathDB" id="FungiDB:yc1106_05025"/>
<proteinExistence type="predicted"/>
<comment type="catalytic activity">
    <reaction evidence="7">
        <text>L-threonyl-[protein] + ATP = O-phospho-L-threonyl-[protein] + ADP + H(+)</text>
        <dbReference type="Rhea" id="RHEA:46608"/>
        <dbReference type="Rhea" id="RHEA-COMP:11060"/>
        <dbReference type="Rhea" id="RHEA-COMP:11605"/>
        <dbReference type="ChEBI" id="CHEBI:15378"/>
        <dbReference type="ChEBI" id="CHEBI:30013"/>
        <dbReference type="ChEBI" id="CHEBI:30616"/>
        <dbReference type="ChEBI" id="CHEBI:61977"/>
        <dbReference type="ChEBI" id="CHEBI:456216"/>
        <dbReference type="EC" id="2.7.11.1"/>
    </reaction>
</comment>
<reference evidence="11" key="1">
    <citation type="submission" date="2021-12" db="EMBL/GenBank/DDBJ databases">
        <title>Curvularia clavata genome.</title>
        <authorList>
            <person name="Cao Y."/>
        </authorList>
    </citation>
    <scope>NUCLEOTIDE SEQUENCE</scope>
    <source>
        <strain evidence="11">Yc1106</strain>
    </source>
</reference>
<dbReference type="EMBL" id="CP089276">
    <property type="protein sequence ID" value="USP77751.1"/>
    <property type="molecule type" value="Genomic_DNA"/>
</dbReference>
<feature type="region of interest" description="Disordered" evidence="9">
    <location>
        <begin position="347"/>
        <end position="370"/>
    </location>
</feature>
<organism evidence="11 12">
    <name type="scientific">Curvularia clavata</name>
    <dbReference type="NCBI Taxonomy" id="95742"/>
    <lineage>
        <taxon>Eukaryota</taxon>
        <taxon>Fungi</taxon>
        <taxon>Dikarya</taxon>
        <taxon>Ascomycota</taxon>
        <taxon>Pezizomycotina</taxon>
        <taxon>Dothideomycetes</taxon>
        <taxon>Pleosporomycetidae</taxon>
        <taxon>Pleosporales</taxon>
        <taxon>Pleosporineae</taxon>
        <taxon>Pleosporaceae</taxon>
        <taxon>Curvularia</taxon>
    </lineage>
</organism>
<feature type="region of interest" description="Disordered" evidence="9">
    <location>
        <begin position="78"/>
        <end position="112"/>
    </location>
</feature>
<sequence length="710" mass="79906">MPAKVVYGKRRIGERTAFTKFLSPEKEVTHGDVESQNADNSALGDWRQQLLEAAGAGENPAKLLDDVSVLEKGLEDLQIEHRQTEKEESTTKKRTKSKKAAKASRDVDGDIPKENVVPFEDVLEQSMKSLTIDAAERTDQKMLQKPRKSRKVLSDRDNSSSSTTDCPVVDLPRQKKEKKRARPKSVTQLPTPEPTTEPDDLYSVYTSALLDLSDRKKIIAFQDWADELAPHFEVSKIAEASFSEVYRLSSTSANGLKQESVLKVVALKTPPTVPLPCQVHGRAVRDLEAQMEKETMQRDEQDQWKSQVDDVLSEIKLLQNVTHIPGFTVFRDLTVIQGRPSTSFNDAWKEWNKSRPRGKKSEFPDPSKKTSYDETQLWAVIEMQDAGTDCEKIMESGGISSIWEAWDVFWGVAISVGKAEEACRFEHRDLHLGNICVRSSRKGGDVLQPCVKDPLRRKLRFTGLDTTVIDYTLSRADIVAPGPLPRRLSSLSHVSSSTAASSHNDNDGETDVAYLDLDKDPAIFEGDASEEYQYEIYRYMRGAAIMGNPMNFQPPVHNNDAHEDQESDADASVPSPPLNTHIRFDDDDNDDQIQQTPDNTSSPWRSFHPKTNLIWLHFLLHKLLTHLSSVSSPPHNTLPLSRFQFKQTPDEEDVQAQINKKASKLFKVLKRVSELLCPVQLGREESLESVKELVVLALEERWVRVGDVAG</sequence>
<feature type="region of interest" description="Disordered" evidence="9">
    <location>
        <begin position="551"/>
        <end position="605"/>
    </location>
</feature>
<evidence type="ECO:0000256" key="7">
    <source>
        <dbReference type="ARBA" id="ARBA00047899"/>
    </source>
</evidence>
<keyword evidence="2" id="KW-0723">Serine/threonine-protein kinase</keyword>
<dbReference type="GO" id="GO:0035556">
    <property type="term" value="P:intracellular signal transduction"/>
    <property type="evidence" value="ECO:0007669"/>
    <property type="project" value="TreeGrafter"/>
</dbReference>
<dbReference type="Gene3D" id="1.10.510.10">
    <property type="entry name" value="Transferase(Phosphotransferase) domain 1"/>
    <property type="match status" value="1"/>
</dbReference>
<protein>
    <recommendedName>
        <fullName evidence="1">non-specific serine/threonine protein kinase</fullName>
        <ecNumber evidence="1">2.7.11.1</ecNumber>
    </recommendedName>
</protein>
<gene>
    <name evidence="11" type="ORF">yc1106_05025</name>
</gene>
<feature type="region of interest" description="Disordered" evidence="9">
    <location>
        <begin position="133"/>
        <end position="199"/>
    </location>
</feature>
<evidence type="ECO:0000256" key="1">
    <source>
        <dbReference type="ARBA" id="ARBA00012513"/>
    </source>
</evidence>
<evidence type="ECO:0000259" key="10">
    <source>
        <dbReference type="SMART" id="SM01331"/>
    </source>
</evidence>
<evidence type="ECO:0000256" key="2">
    <source>
        <dbReference type="ARBA" id="ARBA00022527"/>
    </source>
</evidence>
<comment type="catalytic activity">
    <reaction evidence="8">
        <text>L-seryl-[protein] + ATP = O-phospho-L-seryl-[protein] + ADP + H(+)</text>
        <dbReference type="Rhea" id="RHEA:17989"/>
        <dbReference type="Rhea" id="RHEA-COMP:9863"/>
        <dbReference type="Rhea" id="RHEA-COMP:11604"/>
        <dbReference type="ChEBI" id="CHEBI:15378"/>
        <dbReference type="ChEBI" id="CHEBI:29999"/>
        <dbReference type="ChEBI" id="CHEBI:30616"/>
        <dbReference type="ChEBI" id="CHEBI:83421"/>
        <dbReference type="ChEBI" id="CHEBI:456216"/>
        <dbReference type="EC" id="2.7.11.1"/>
    </reaction>
</comment>
<evidence type="ECO:0000256" key="8">
    <source>
        <dbReference type="ARBA" id="ARBA00048679"/>
    </source>
</evidence>
<feature type="compositionally biased region" description="Basic residues" evidence="9">
    <location>
        <begin position="92"/>
        <end position="102"/>
    </location>
</feature>
<keyword evidence="12" id="KW-1185">Reference proteome</keyword>
<dbReference type="Proteomes" id="UP001056012">
    <property type="component" value="Chromosome 3"/>
</dbReference>
<evidence type="ECO:0000256" key="9">
    <source>
        <dbReference type="SAM" id="MobiDB-lite"/>
    </source>
</evidence>
<feature type="compositionally biased region" description="Basic and acidic residues" evidence="9">
    <location>
        <begin position="103"/>
        <end position="112"/>
    </location>
</feature>
<accession>A0A9Q9DTT6</accession>
<dbReference type="Pfam" id="PF12330">
    <property type="entry name" value="Haspin_kinase"/>
    <property type="match status" value="2"/>
</dbReference>
<keyword evidence="5" id="KW-0418">Kinase</keyword>
<evidence type="ECO:0000256" key="6">
    <source>
        <dbReference type="ARBA" id="ARBA00022840"/>
    </source>
</evidence>
<dbReference type="SMART" id="SM01331">
    <property type="entry name" value="DUF3635"/>
    <property type="match status" value="1"/>
</dbReference>
<feature type="domain" description="Serine/threonine-protein kinase haspin C-terminal" evidence="10">
    <location>
        <begin position="521"/>
        <end position="670"/>
    </location>
</feature>
<dbReference type="InterPro" id="IPR024604">
    <property type="entry name" value="GSG2_C"/>
</dbReference>
<dbReference type="AlphaFoldDB" id="A0A9Q9DTT6"/>
<dbReference type="GO" id="GO:0005524">
    <property type="term" value="F:ATP binding"/>
    <property type="evidence" value="ECO:0007669"/>
    <property type="project" value="UniProtKB-KW"/>
</dbReference>